<dbReference type="AlphaFoldDB" id="A0A4U9HAR4"/>
<gene>
    <name evidence="1" type="ORF">NCTC12971_01152</name>
</gene>
<accession>A0A4U9HAR4</accession>
<name>A0A4U9HAR4_SERRU</name>
<dbReference type="Proteomes" id="UP000307968">
    <property type="component" value="Chromosome"/>
</dbReference>
<evidence type="ECO:0000313" key="1">
    <source>
        <dbReference type="EMBL" id="VTP60665.1"/>
    </source>
</evidence>
<sequence length="39" mass="4316">MDLCAGRWCGVSGPMPMLGERVRDTGVVMQSYRGTLTKR</sequence>
<protein>
    <submittedName>
        <fullName evidence="1">Uncharacterized protein</fullName>
    </submittedName>
</protein>
<evidence type="ECO:0000313" key="2">
    <source>
        <dbReference type="Proteomes" id="UP000307968"/>
    </source>
</evidence>
<proteinExistence type="predicted"/>
<dbReference type="EMBL" id="LR590463">
    <property type="protein sequence ID" value="VTP60665.1"/>
    <property type="molecule type" value="Genomic_DNA"/>
</dbReference>
<organism evidence="1 2">
    <name type="scientific">Serratia rubidaea</name>
    <name type="common">Serratia marinorubra</name>
    <dbReference type="NCBI Taxonomy" id="61652"/>
    <lineage>
        <taxon>Bacteria</taxon>
        <taxon>Pseudomonadati</taxon>
        <taxon>Pseudomonadota</taxon>
        <taxon>Gammaproteobacteria</taxon>
        <taxon>Enterobacterales</taxon>
        <taxon>Yersiniaceae</taxon>
        <taxon>Serratia</taxon>
    </lineage>
</organism>
<reference evidence="1 2" key="1">
    <citation type="submission" date="2019-05" db="EMBL/GenBank/DDBJ databases">
        <authorList>
            <consortium name="Pathogen Informatics"/>
        </authorList>
    </citation>
    <scope>NUCLEOTIDE SEQUENCE [LARGE SCALE GENOMIC DNA]</scope>
    <source>
        <strain evidence="1 2">NCTC12971</strain>
    </source>
</reference>